<dbReference type="PANTHER" id="PTHR38011:SF11">
    <property type="entry name" value="2,5-DIAMINO-6-RIBOSYLAMINO-4(3H)-PYRIMIDINONE 5'-PHOSPHATE REDUCTASE"/>
    <property type="match status" value="1"/>
</dbReference>
<dbReference type="InterPro" id="IPR050765">
    <property type="entry name" value="Riboflavin_Biosynth_HTPR"/>
</dbReference>
<name>A0A2A5S113_9LACT</name>
<accession>A0A2A5S113</accession>
<keyword evidence="3" id="KW-1185">Reference proteome</keyword>
<evidence type="ECO:0000313" key="2">
    <source>
        <dbReference type="EMBL" id="PCS07123.1"/>
    </source>
</evidence>
<dbReference type="Proteomes" id="UP000242246">
    <property type="component" value="Unassembled WGS sequence"/>
</dbReference>
<dbReference type="GO" id="GO:0008703">
    <property type="term" value="F:5-amino-6-(5-phosphoribosylamino)uracil reductase activity"/>
    <property type="evidence" value="ECO:0007669"/>
    <property type="project" value="InterPro"/>
</dbReference>
<protein>
    <submittedName>
        <fullName evidence="2">Dihydrofolate reductase</fullName>
    </submittedName>
</protein>
<evidence type="ECO:0000313" key="3">
    <source>
        <dbReference type="Proteomes" id="UP000242246"/>
    </source>
</evidence>
<proteinExistence type="predicted"/>
<dbReference type="PANTHER" id="PTHR38011">
    <property type="entry name" value="DIHYDROFOLATE REDUCTASE FAMILY PROTEIN (AFU_ORTHOLOGUE AFUA_8G06820)"/>
    <property type="match status" value="1"/>
</dbReference>
<reference evidence="2 3" key="1">
    <citation type="submission" date="2014-12" db="EMBL/GenBank/DDBJ databases">
        <title>Draft genome sequences of 10 type strains of Lactococcus.</title>
        <authorList>
            <person name="Sun Z."/>
            <person name="Zhong Z."/>
            <person name="Liu W."/>
            <person name="Zhang W."/>
            <person name="Zhang H."/>
        </authorList>
    </citation>
    <scope>NUCLEOTIDE SEQUENCE [LARGE SCALE GENOMIC DNA]</scope>
    <source>
        <strain evidence="2 3">DSM 20686</strain>
    </source>
</reference>
<feature type="domain" description="Bacterial bifunctional deaminase-reductase C-terminal" evidence="1">
    <location>
        <begin position="7"/>
        <end position="161"/>
    </location>
</feature>
<dbReference type="EMBL" id="JXJX01000005">
    <property type="protein sequence ID" value="PCS07123.1"/>
    <property type="molecule type" value="Genomic_DNA"/>
</dbReference>
<dbReference type="AlphaFoldDB" id="A0A2A5S113"/>
<dbReference type="OrthoDB" id="195113at2"/>
<dbReference type="InterPro" id="IPR024072">
    <property type="entry name" value="DHFR-like_dom_sf"/>
</dbReference>
<dbReference type="RefSeq" id="WP_068161507.1">
    <property type="nucleotide sequence ID" value="NZ_JXJX01000005.1"/>
</dbReference>
<evidence type="ECO:0000259" key="1">
    <source>
        <dbReference type="Pfam" id="PF01872"/>
    </source>
</evidence>
<comment type="caution">
    <text evidence="2">The sequence shown here is derived from an EMBL/GenBank/DDBJ whole genome shotgun (WGS) entry which is preliminary data.</text>
</comment>
<dbReference type="Pfam" id="PF01872">
    <property type="entry name" value="RibD_C"/>
    <property type="match status" value="1"/>
</dbReference>
<dbReference type="GO" id="GO:0009231">
    <property type="term" value="P:riboflavin biosynthetic process"/>
    <property type="evidence" value="ECO:0007669"/>
    <property type="project" value="InterPro"/>
</dbReference>
<dbReference type="STRING" id="1348632.GCA_001591745_00682"/>
<dbReference type="Gene3D" id="3.40.430.10">
    <property type="entry name" value="Dihydrofolate Reductase, subunit A"/>
    <property type="match status" value="1"/>
</dbReference>
<dbReference type="InterPro" id="IPR002734">
    <property type="entry name" value="RibDG_C"/>
</dbReference>
<sequence length="170" mass="19218">MNKLFIGESLDGYIATLDDSLTWLESVTGDTGYDAFLNEIDIIVMGKRTFEWLSALDKPTLAEWPYQDKQTLVLTHSSSLQGRFAHENIKVFDDISLLKKRDSPTWLVGGGELIRECLKEGVIDELFISIAPVLLGDGIPLFPKGEYRQDFILESVKQSGQFVQMHYIKS</sequence>
<gene>
    <name evidence="2" type="ORF">RU87_GL001176</name>
</gene>
<organism evidence="2 3">
    <name type="scientific">Pseudolactococcus plantarum</name>
    <dbReference type="NCBI Taxonomy" id="1365"/>
    <lineage>
        <taxon>Bacteria</taxon>
        <taxon>Bacillati</taxon>
        <taxon>Bacillota</taxon>
        <taxon>Bacilli</taxon>
        <taxon>Lactobacillales</taxon>
        <taxon>Streptococcaceae</taxon>
        <taxon>Pseudolactococcus</taxon>
    </lineage>
</organism>
<dbReference type="SUPFAM" id="SSF53597">
    <property type="entry name" value="Dihydrofolate reductase-like"/>
    <property type="match status" value="1"/>
</dbReference>